<protein>
    <submittedName>
        <fullName evidence="2">Uncharacterized protein</fullName>
    </submittedName>
</protein>
<name>A0A4Z0RJP9_WEICO</name>
<proteinExistence type="predicted"/>
<dbReference type="AlphaFoldDB" id="A0A4Z0RJP9"/>
<dbReference type="Proteomes" id="UP000808038">
    <property type="component" value="Unassembled WGS sequence"/>
</dbReference>
<dbReference type="Proteomes" id="UP000728106">
    <property type="component" value="Unassembled WGS sequence"/>
</dbReference>
<comment type="caution">
    <text evidence="2">The sequence shown here is derived from an EMBL/GenBank/DDBJ whole genome shotgun (WGS) entry which is preliminary data.</text>
</comment>
<dbReference type="RefSeq" id="WP_135411229.1">
    <property type="nucleotide sequence ID" value="NZ_JAAOCP010000004.1"/>
</dbReference>
<reference evidence="2 3" key="2">
    <citation type="journal article" date="2021" name="Int. J. Food Microbiol.">
        <title>Safety demonstration of a microbial species for use in the food chain: Weissella confusa.</title>
        <authorList>
            <person name="Bourdichon F."/>
            <person name="Patrone V."/>
            <person name="Fontana A."/>
            <person name="Milani G."/>
            <person name="Morelli L."/>
        </authorList>
    </citation>
    <scope>NUCLEOTIDE SEQUENCE [LARGE SCALE GENOMIC DNA]</scope>
    <source>
        <strain evidence="1">CCUG 30943</strain>
        <strain evidence="2 3">CCUG 43002</strain>
    </source>
</reference>
<keyword evidence="3" id="KW-1185">Reference proteome</keyword>
<accession>A0A4Z0RJP9</accession>
<dbReference type="EMBL" id="JAAOCX010000018">
    <property type="protein sequence ID" value="MBJ7633502.1"/>
    <property type="molecule type" value="Genomic_DNA"/>
</dbReference>
<evidence type="ECO:0000313" key="2">
    <source>
        <dbReference type="EMBL" id="MBJ7638497.1"/>
    </source>
</evidence>
<organism evidence="2 3">
    <name type="scientific">Weissella confusa</name>
    <name type="common">Lactobacillus confusus</name>
    <dbReference type="NCBI Taxonomy" id="1583"/>
    <lineage>
        <taxon>Bacteria</taxon>
        <taxon>Bacillati</taxon>
        <taxon>Bacillota</taxon>
        <taxon>Bacilli</taxon>
        <taxon>Lactobacillales</taxon>
        <taxon>Lactobacillaceae</taxon>
        <taxon>Weissella</taxon>
    </lineage>
</organism>
<sequence length="104" mass="11942">MADYDIGSTGVAHLHHSFAPDKEFDIEAERKRILQQNGHLERRTTWVAPGENQVKRDEYESRYQVFKKMRDAGKSVSEIASAIGVSKVTLSSIRYRGRYQKENA</sequence>
<dbReference type="EMBL" id="JAAOCP010000004">
    <property type="protein sequence ID" value="MBJ7638497.1"/>
    <property type="molecule type" value="Genomic_DNA"/>
</dbReference>
<gene>
    <name evidence="2" type="ORF">HAU20_03745</name>
    <name evidence="1" type="ORF">HAU43_10465</name>
</gene>
<evidence type="ECO:0000313" key="1">
    <source>
        <dbReference type="EMBL" id="MBJ7633502.1"/>
    </source>
</evidence>
<reference evidence="2" key="1">
    <citation type="submission" date="2020-02" db="EMBL/GenBank/DDBJ databases">
        <authorList>
            <person name="Fontana A."/>
            <person name="Patrone V."/>
            <person name="Morelli L."/>
        </authorList>
    </citation>
    <scope>NUCLEOTIDE SEQUENCE</scope>
    <source>
        <strain evidence="1">CCUG 30943</strain>
        <strain evidence="2">CCUG 43002</strain>
    </source>
</reference>
<evidence type="ECO:0000313" key="3">
    <source>
        <dbReference type="Proteomes" id="UP000728106"/>
    </source>
</evidence>